<dbReference type="InterPro" id="IPR019826">
    <property type="entry name" value="Carboxylesterase_B_AS"/>
</dbReference>
<evidence type="ECO:0000313" key="6">
    <source>
        <dbReference type="EMBL" id="KAK4442419.1"/>
    </source>
</evidence>
<feature type="chain" id="PRO_5043109303" description="Carboxylic ester hydrolase" evidence="3">
    <location>
        <begin position="23"/>
        <end position="548"/>
    </location>
</feature>
<dbReference type="EMBL" id="MU866017">
    <property type="protein sequence ID" value="KAK4442419.1"/>
    <property type="molecule type" value="Genomic_DNA"/>
</dbReference>
<evidence type="ECO:0000313" key="7">
    <source>
        <dbReference type="Proteomes" id="UP001321760"/>
    </source>
</evidence>
<reference evidence="6" key="2">
    <citation type="submission" date="2023-05" db="EMBL/GenBank/DDBJ databases">
        <authorList>
            <consortium name="Lawrence Berkeley National Laboratory"/>
            <person name="Steindorff A."/>
            <person name="Hensen N."/>
            <person name="Bonometti L."/>
            <person name="Westerberg I."/>
            <person name="Brannstrom I.O."/>
            <person name="Guillou S."/>
            <person name="Cros-Aarteil S."/>
            <person name="Calhoun S."/>
            <person name="Haridas S."/>
            <person name="Kuo A."/>
            <person name="Mondo S."/>
            <person name="Pangilinan J."/>
            <person name="Riley R."/>
            <person name="Labutti K."/>
            <person name="Andreopoulos B."/>
            <person name="Lipzen A."/>
            <person name="Chen C."/>
            <person name="Yanf M."/>
            <person name="Daum C."/>
            <person name="Ng V."/>
            <person name="Clum A."/>
            <person name="Ohm R."/>
            <person name="Martin F."/>
            <person name="Silar P."/>
            <person name="Natvig D."/>
            <person name="Lalanne C."/>
            <person name="Gautier V."/>
            <person name="Ament-Velasquez S.L."/>
            <person name="Kruys A."/>
            <person name="Hutchinson M.I."/>
            <person name="Powell A.J."/>
            <person name="Barry K."/>
            <person name="Miller A.N."/>
            <person name="Grigoriev I.V."/>
            <person name="Debuchy R."/>
            <person name="Gladieux P."/>
            <person name="Thoren M.H."/>
            <person name="Johannesson H."/>
        </authorList>
    </citation>
    <scope>NUCLEOTIDE SEQUENCE</scope>
    <source>
        <strain evidence="6">PSN243</strain>
    </source>
</reference>
<dbReference type="InterPro" id="IPR029058">
    <property type="entry name" value="AB_hydrolase_fold"/>
</dbReference>
<dbReference type="InterPro" id="IPR002018">
    <property type="entry name" value="CarbesteraseB"/>
</dbReference>
<comment type="similarity">
    <text evidence="1 3">Belongs to the type-B carboxylesterase/lipase family.</text>
</comment>
<dbReference type="SUPFAM" id="SSF53474">
    <property type="entry name" value="alpha/beta-Hydrolases"/>
    <property type="match status" value="1"/>
</dbReference>
<dbReference type="Gene3D" id="3.40.50.1820">
    <property type="entry name" value="alpha/beta hydrolase"/>
    <property type="match status" value="1"/>
</dbReference>
<keyword evidence="2 3" id="KW-0378">Hydrolase</keyword>
<evidence type="ECO:0000256" key="2">
    <source>
        <dbReference type="ARBA" id="ARBA00022801"/>
    </source>
</evidence>
<dbReference type="InterPro" id="IPR050309">
    <property type="entry name" value="Type-B_Carboxylest/Lipase"/>
</dbReference>
<reference evidence="6" key="1">
    <citation type="journal article" date="2023" name="Mol. Phylogenet. Evol.">
        <title>Genome-scale phylogeny and comparative genomics of the fungal order Sordariales.</title>
        <authorList>
            <person name="Hensen N."/>
            <person name="Bonometti L."/>
            <person name="Westerberg I."/>
            <person name="Brannstrom I.O."/>
            <person name="Guillou S."/>
            <person name="Cros-Aarteil S."/>
            <person name="Calhoun S."/>
            <person name="Haridas S."/>
            <person name="Kuo A."/>
            <person name="Mondo S."/>
            <person name="Pangilinan J."/>
            <person name="Riley R."/>
            <person name="LaButti K."/>
            <person name="Andreopoulos B."/>
            <person name="Lipzen A."/>
            <person name="Chen C."/>
            <person name="Yan M."/>
            <person name="Daum C."/>
            <person name="Ng V."/>
            <person name="Clum A."/>
            <person name="Steindorff A."/>
            <person name="Ohm R.A."/>
            <person name="Martin F."/>
            <person name="Silar P."/>
            <person name="Natvig D.O."/>
            <person name="Lalanne C."/>
            <person name="Gautier V."/>
            <person name="Ament-Velasquez S.L."/>
            <person name="Kruys A."/>
            <person name="Hutchinson M.I."/>
            <person name="Powell A.J."/>
            <person name="Barry K."/>
            <person name="Miller A.N."/>
            <person name="Grigoriev I.V."/>
            <person name="Debuchy R."/>
            <person name="Gladieux P."/>
            <person name="Hiltunen Thoren M."/>
            <person name="Johannesson H."/>
        </authorList>
    </citation>
    <scope>NUCLEOTIDE SEQUENCE</scope>
    <source>
        <strain evidence="6">PSN243</strain>
    </source>
</reference>
<evidence type="ECO:0000256" key="3">
    <source>
        <dbReference type="RuleBase" id="RU361235"/>
    </source>
</evidence>
<comment type="caution">
    <text evidence="6">The sequence shown here is derived from an EMBL/GenBank/DDBJ whole genome shotgun (WGS) entry which is preliminary data.</text>
</comment>
<dbReference type="AlphaFoldDB" id="A0AAV9G266"/>
<protein>
    <recommendedName>
        <fullName evidence="3">Carboxylic ester hydrolase</fullName>
        <ecNumber evidence="3">3.1.1.-</ecNumber>
    </recommendedName>
</protein>
<evidence type="ECO:0000256" key="1">
    <source>
        <dbReference type="ARBA" id="ARBA00005964"/>
    </source>
</evidence>
<name>A0AAV9G266_9PEZI</name>
<sequence>MVLRSYLSGCVSALALSGFVAGQSLPVVDLFTSVHRGQVVGNTTHGYYTFNNIPFAEPPVGPLRFRVPIPKITINRTVDDGTATPKICPQADAGWFGISIPWAIEQVTGSLPPPPSGPPPPPDPRQNEDCLYLDVKSPRAVFENNRKNLPVLVWIHGGGFAGGSKNGVDPTGLIAQGLRDGKTGFVYVGINYRLGLFGFPPKGPADWDVATNAGLYDQRLALLWVQANIHKFGGDASKVTVIGESAGASSIAAQLTSFWGIDGSVPFKRAIIQSPAIRPATDATVYAAVHTQFLTAAGVSSMSAARSLPYSTLQGVNLAIAGGSSFGHFTWGPNVDGFFFPDQLVRSLALKRVDRTVDVIVTYTADEALIFTDPRVQDNTAFKAYFQGLMPSIPASKINTLATTVYPEDFSGAQPYTTQTQRLKLAVAEAIVLCNAFATDLAYLNATRAAKFSVWPALHANDVAFTFYNGEPVDWLGIPIPGGIARQMQQWFVDYAISGTSGGSSASIIPVYTAQNKILNITDTGNNVVQPDPAANPRCRFWVEGLYA</sequence>
<gene>
    <name evidence="6" type="ORF">QBC34DRAFT_363783</name>
</gene>
<feature type="compositionally biased region" description="Pro residues" evidence="4">
    <location>
        <begin position="111"/>
        <end position="124"/>
    </location>
</feature>
<feature type="region of interest" description="Disordered" evidence="4">
    <location>
        <begin position="109"/>
        <end position="129"/>
    </location>
</feature>
<dbReference type="PANTHER" id="PTHR11559">
    <property type="entry name" value="CARBOXYLESTERASE"/>
    <property type="match status" value="1"/>
</dbReference>
<keyword evidence="7" id="KW-1185">Reference proteome</keyword>
<organism evidence="6 7">
    <name type="scientific">Podospora aff. communis PSN243</name>
    <dbReference type="NCBI Taxonomy" id="3040156"/>
    <lineage>
        <taxon>Eukaryota</taxon>
        <taxon>Fungi</taxon>
        <taxon>Dikarya</taxon>
        <taxon>Ascomycota</taxon>
        <taxon>Pezizomycotina</taxon>
        <taxon>Sordariomycetes</taxon>
        <taxon>Sordariomycetidae</taxon>
        <taxon>Sordariales</taxon>
        <taxon>Podosporaceae</taxon>
        <taxon>Podospora</taxon>
    </lineage>
</organism>
<evidence type="ECO:0000259" key="5">
    <source>
        <dbReference type="Pfam" id="PF00135"/>
    </source>
</evidence>
<proteinExistence type="inferred from homology"/>
<dbReference type="EC" id="3.1.1.-" evidence="3"/>
<dbReference type="Pfam" id="PF00135">
    <property type="entry name" value="COesterase"/>
    <property type="match status" value="1"/>
</dbReference>
<accession>A0AAV9G266</accession>
<keyword evidence="3" id="KW-0732">Signal</keyword>
<dbReference type="PROSITE" id="PS00122">
    <property type="entry name" value="CARBOXYLESTERASE_B_1"/>
    <property type="match status" value="1"/>
</dbReference>
<dbReference type="Proteomes" id="UP001321760">
    <property type="component" value="Unassembled WGS sequence"/>
</dbReference>
<dbReference type="GO" id="GO:0016787">
    <property type="term" value="F:hydrolase activity"/>
    <property type="evidence" value="ECO:0007669"/>
    <property type="project" value="UniProtKB-KW"/>
</dbReference>
<evidence type="ECO:0000256" key="4">
    <source>
        <dbReference type="SAM" id="MobiDB-lite"/>
    </source>
</evidence>
<feature type="domain" description="Carboxylesterase type B" evidence="5">
    <location>
        <begin position="34"/>
        <end position="399"/>
    </location>
</feature>
<feature type="signal peptide" evidence="3">
    <location>
        <begin position="1"/>
        <end position="22"/>
    </location>
</feature>